<evidence type="ECO:0000313" key="2">
    <source>
        <dbReference type="Proteomes" id="UP000325458"/>
    </source>
</evidence>
<dbReference type="PANTHER" id="PTHR11014:SF63">
    <property type="entry name" value="METALLOPEPTIDASE, PUTATIVE (AFU_ORTHOLOGUE AFUA_6G09600)-RELATED"/>
    <property type="match status" value="1"/>
</dbReference>
<dbReference type="Gene3D" id="3.40.630.10">
    <property type="entry name" value="Zn peptidases"/>
    <property type="match status" value="2"/>
</dbReference>
<evidence type="ECO:0000313" key="1">
    <source>
        <dbReference type="EMBL" id="QEV55914.1"/>
    </source>
</evidence>
<dbReference type="SUPFAM" id="SSF53187">
    <property type="entry name" value="Zn-dependent exopeptidases"/>
    <property type="match status" value="1"/>
</dbReference>
<dbReference type="NCBIfam" id="TIGR01891">
    <property type="entry name" value="amidohydrolases"/>
    <property type="match status" value="1"/>
</dbReference>
<dbReference type="AlphaFoldDB" id="A0AAE6NML6"/>
<reference evidence="1 2" key="1">
    <citation type="submission" date="2017-09" db="EMBL/GenBank/DDBJ databases">
        <authorList>
            <person name="Lee N."/>
            <person name="Cho B.-K."/>
        </authorList>
    </citation>
    <scope>NUCLEOTIDE SEQUENCE [LARGE SCALE GENOMIC DNA]</scope>
    <source>
        <strain evidence="1 2">ATCC 23948</strain>
    </source>
</reference>
<proteinExistence type="predicted"/>
<sequence length="438" mass="46238">MDRSTRRALSRRTVLAGAAGAGAGVVWGTAGRAVAGGWERPVEQRAVDAEVVRLNRGLIELRRDLHRHPEGPGQEQRTAGVVARELRAAGLAVTTGVGGHGVVGILRGSRPGRTVAYRADMDAVPPKDIVGGGPAPAHLCGHDVHTTVAVGVAQVLARLRGQLAGTVVFLFQPAEENLSGARALLDTGVLERTRVAEIHALHCGPFPVGRFAVTPGFGMPGQDKAEVTASGPDAPDVARRLAAEIGALATVQLPQTPADLERIVADAQTPHGPLAEFVAVRARAQEAKVSVSYRCWPPERYLEVRQDVRRLATSHPGAGLSFPAEPFPAMVCPERDARVLAHHLRRTLGRDAVTELHAAFPPFSGEDFALYLDRVPGTFTFLGVRAPGAPVTTSYPHYPDFAPDERAISVGVRAMAGWIAERAHGVHGRHGGAGGSGR</sequence>
<dbReference type="Pfam" id="PF01546">
    <property type="entry name" value="Peptidase_M20"/>
    <property type="match status" value="1"/>
</dbReference>
<gene>
    <name evidence="1" type="ORF">CP981_33790</name>
</gene>
<protein>
    <submittedName>
        <fullName evidence="1">Amidohydrolase</fullName>
    </submittedName>
</protein>
<organism evidence="1 2">
    <name type="scientific">Streptomyces platensis</name>
    <dbReference type="NCBI Taxonomy" id="58346"/>
    <lineage>
        <taxon>Bacteria</taxon>
        <taxon>Bacillati</taxon>
        <taxon>Actinomycetota</taxon>
        <taxon>Actinomycetes</taxon>
        <taxon>Kitasatosporales</taxon>
        <taxon>Streptomycetaceae</taxon>
        <taxon>Streptomyces</taxon>
    </lineage>
</organism>
<dbReference type="GO" id="GO:0016787">
    <property type="term" value="F:hydrolase activity"/>
    <property type="evidence" value="ECO:0007669"/>
    <property type="project" value="InterPro"/>
</dbReference>
<dbReference type="PANTHER" id="PTHR11014">
    <property type="entry name" value="PEPTIDASE M20 FAMILY MEMBER"/>
    <property type="match status" value="1"/>
</dbReference>
<accession>A0AAE6NML6</accession>
<dbReference type="KEGG" id="spla:CP981_33790"/>
<dbReference type="InterPro" id="IPR006311">
    <property type="entry name" value="TAT_signal"/>
</dbReference>
<dbReference type="PROSITE" id="PS51318">
    <property type="entry name" value="TAT"/>
    <property type="match status" value="1"/>
</dbReference>
<dbReference type="Proteomes" id="UP000325458">
    <property type="component" value="Chromosome"/>
</dbReference>
<dbReference type="InterPro" id="IPR017439">
    <property type="entry name" value="Amidohydrolase"/>
</dbReference>
<name>A0AAE6NML6_STRPT</name>
<dbReference type="EMBL" id="CP023691">
    <property type="protein sequence ID" value="QEV55914.1"/>
    <property type="molecule type" value="Genomic_DNA"/>
</dbReference>
<dbReference type="InterPro" id="IPR002933">
    <property type="entry name" value="Peptidase_M20"/>
</dbReference>